<dbReference type="PIRSF" id="PIRSF000398">
    <property type="entry name" value="M_m6A_EcoRV"/>
    <property type="match status" value="1"/>
</dbReference>
<dbReference type="SUPFAM" id="SSF53335">
    <property type="entry name" value="S-adenosyl-L-methionine-dependent methyltransferases"/>
    <property type="match status" value="1"/>
</dbReference>
<evidence type="ECO:0000313" key="9">
    <source>
        <dbReference type="Proteomes" id="UP000002019"/>
    </source>
</evidence>
<organism evidence="8 9">
    <name type="scientific">Cloacimonas acidaminovorans (strain Evry)</name>
    <dbReference type="NCBI Taxonomy" id="459349"/>
    <lineage>
        <taxon>Bacteria</taxon>
        <taxon>Pseudomonadati</taxon>
        <taxon>Candidatus Cloacimonadota</taxon>
        <taxon>Candidatus Cloacimonadia</taxon>
        <taxon>Candidatus Cloacimonadales</taxon>
        <taxon>Candidatus Cloacimonadaceae</taxon>
        <taxon>Candidatus Cloacimonas</taxon>
    </lineage>
</organism>
<dbReference type="GO" id="GO:0009307">
    <property type="term" value="P:DNA restriction-modification system"/>
    <property type="evidence" value="ECO:0007669"/>
    <property type="project" value="InterPro"/>
</dbReference>
<feature type="binding site" evidence="7">
    <location>
        <position position="180"/>
    </location>
    <ligand>
        <name>S-adenosyl-L-methionine</name>
        <dbReference type="ChEBI" id="CHEBI:59789"/>
    </ligand>
</feature>
<proteinExistence type="inferred from homology"/>
<dbReference type="InterPro" id="IPR012263">
    <property type="entry name" value="M_m6A_EcoRV"/>
</dbReference>
<feature type="binding site" evidence="7">
    <location>
        <position position="11"/>
    </location>
    <ligand>
        <name>S-adenosyl-L-methionine</name>
        <dbReference type="ChEBI" id="CHEBI:59789"/>
    </ligand>
</feature>
<evidence type="ECO:0000256" key="7">
    <source>
        <dbReference type="PIRSR" id="PIRSR000398-1"/>
    </source>
</evidence>
<evidence type="ECO:0000256" key="3">
    <source>
        <dbReference type="ARBA" id="ARBA00022603"/>
    </source>
</evidence>
<dbReference type="Gene3D" id="1.10.1020.10">
    <property type="entry name" value="Adenine-specific Methyltransferase, Domain 2"/>
    <property type="match status" value="1"/>
</dbReference>
<dbReference type="InterPro" id="IPR029063">
    <property type="entry name" value="SAM-dependent_MTases_sf"/>
</dbReference>
<dbReference type="PANTHER" id="PTHR30481:SF4">
    <property type="entry name" value="SITE-SPECIFIC DNA-METHYLTRANSFERASE (ADENINE-SPECIFIC)"/>
    <property type="match status" value="1"/>
</dbReference>
<evidence type="ECO:0000256" key="4">
    <source>
        <dbReference type="ARBA" id="ARBA00022679"/>
    </source>
</evidence>
<dbReference type="AlphaFoldDB" id="B0VF60"/>
<dbReference type="STRING" id="459349.CLOAM0203"/>
<dbReference type="GO" id="GO:1904047">
    <property type="term" value="F:S-adenosyl-L-methionine binding"/>
    <property type="evidence" value="ECO:0007669"/>
    <property type="project" value="TreeGrafter"/>
</dbReference>
<sequence>MNSIISWVGGKRILRKKILPLIPKHDIYCEVFGGAAWILFGKSANKEDWQLSKKSRYTEVYNDINGDLVNFWRYIKQHPEAFVTELNQYLVSREMFDNFMKHEPRTELERAIKFYYNLACSYGSRSKNFCVNQGYKYMPLRNLDKVKEASERLRHVIIEKQPWEKIVSRFDHPHTFFYLDPPYYTKEYLYEREDADAFNQHKELAEVLKQIKGKFLLSYNNDPYIRQLYDGCVIDEVETQYTVSGAFQTETELLIRNYKSN</sequence>
<keyword evidence="5" id="KW-0949">S-adenosyl-L-methionine</keyword>
<dbReference type="eggNOG" id="COG0338">
    <property type="taxonomic scope" value="Bacteria"/>
</dbReference>
<evidence type="ECO:0000256" key="6">
    <source>
        <dbReference type="ARBA" id="ARBA00047942"/>
    </source>
</evidence>
<gene>
    <name evidence="8" type="ordered locus">CLOAM0203</name>
</gene>
<evidence type="ECO:0000313" key="8">
    <source>
        <dbReference type="EMBL" id="CAO80112.1"/>
    </source>
</evidence>
<dbReference type="OrthoDB" id="9805629at2"/>
<dbReference type="GO" id="GO:0043565">
    <property type="term" value="F:sequence-specific DNA binding"/>
    <property type="evidence" value="ECO:0007669"/>
    <property type="project" value="TreeGrafter"/>
</dbReference>
<dbReference type="GO" id="GO:0009007">
    <property type="term" value="F:site-specific DNA-methyltransferase (adenine-specific) activity"/>
    <property type="evidence" value="ECO:0007669"/>
    <property type="project" value="UniProtKB-EC"/>
</dbReference>
<evidence type="ECO:0000256" key="5">
    <source>
        <dbReference type="ARBA" id="ARBA00022691"/>
    </source>
</evidence>
<dbReference type="EMBL" id="CU466930">
    <property type="protein sequence ID" value="CAO80112.1"/>
    <property type="molecule type" value="Genomic_DNA"/>
</dbReference>
<dbReference type="RefSeq" id="WP_015423973.1">
    <property type="nucleotide sequence ID" value="NC_020449.1"/>
</dbReference>
<feature type="binding site" evidence="7">
    <location>
        <position position="63"/>
    </location>
    <ligand>
        <name>S-adenosyl-L-methionine</name>
        <dbReference type="ChEBI" id="CHEBI:59789"/>
    </ligand>
</feature>
<dbReference type="REBASE" id="20280">
    <property type="entry name" value="M1.CacGORF203P"/>
</dbReference>
<evidence type="ECO:0000256" key="2">
    <source>
        <dbReference type="ARBA" id="ARBA00011900"/>
    </source>
</evidence>
<reference evidence="8 9" key="1">
    <citation type="journal article" date="2008" name="J. Bacteriol.">
        <title>'Candidatus Cloacamonas acidaminovorans': genome sequence reconstruction provides a first glimpse of a new bacterial division.</title>
        <authorList>
            <person name="Pelletier E."/>
            <person name="Kreimeyer A."/>
            <person name="Bocs S."/>
            <person name="Rouy Z."/>
            <person name="Gyapay G."/>
            <person name="Chouari R."/>
            <person name="Riviere D."/>
            <person name="Ganesan A."/>
            <person name="Daegelen P."/>
            <person name="Sghir A."/>
            <person name="Cohen G.N."/>
            <person name="Medigue C."/>
            <person name="Weissenbach J."/>
            <person name="Le Paslier D."/>
        </authorList>
    </citation>
    <scope>NUCLEOTIDE SEQUENCE [LARGE SCALE GENOMIC DNA]</scope>
    <source>
        <strain evidence="9">Evry</strain>
    </source>
</reference>
<protein>
    <recommendedName>
        <fullName evidence="2">site-specific DNA-methyltransferase (adenine-specific)</fullName>
        <ecNumber evidence="2">2.1.1.72</ecNumber>
    </recommendedName>
</protein>
<dbReference type="KEGG" id="caci:CLOAM0203"/>
<keyword evidence="4 8" id="KW-0808">Transferase</keyword>
<dbReference type="HOGENOM" id="CLU_063430_1_0_0"/>
<keyword evidence="9" id="KW-1185">Reference proteome</keyword>
<dbReference type="InterPro" id="IPR023095">
    <property type="entry name" value="Ade_MeTrfase_dom_2"/>
</dbReference>
<dbReference type="EC" id="2.1.1.72" evidence="2"/>
<dbReference type="Gene3D" id="3.40.50.150">
    <property type="entry name" value="Vaccinia Virus protein VP39"/>
    <property type="match status" value="1"/>
</dbReference>
<dbReference type="InterPro" id="IPR012327">
    <property type="entry name" value="MeTrfase_D12"/>
</dbReference>
<dbReference type="Pfam" id="PF02086">
    <property type="entry name" value="MethyltransfD12"/>
    <property type="match status" value="1"/>
</dbReference>
<comment type="similarity">
    <text evidence="1">Belongs to the N(4)/N(6)-methyltransferase family.</text>
</comment>
<dbReference type="GO" id="GO:0006298">
    <property type="term" value="P:mismatch repair"/>
    <property type="evidence" value="ECO:0007669"/>
    <property type="project" value="TreeGrafter"/>
</dbReference>
<dbReference type="Proteomes" id="UP000002019">
    <property type="component" value="Chromosome"/>
</dbReference>
<evidence type="ECO:0000256" key="1">
    <source>
        <dbReference type="ARBA" id="ARBA00006594"/>
    </source>
</evidence>
<dbReference type="GO" id="GO:0032259">
    <property type="term" value="P:methylation"/>
    <property type="evidence" value="ECO:0007669"/>
    <property type="project" value="UniProtKB-KW"/>
</dbReference>
<dbReference type="PRINTS" id="PR00505">
    <property type="entry name" value="D12N6MTFRASE"/>
</dbReference>
<dbReference type="PANTHER" id="PTHR30481">
    <property type="entry name" value="DNA ADENINE METHYLASE"/>
    <property type="match status" value="1"/>
</dbReference>
<keyword evidence="3 8" id="KW-0489">Methyltransferase</keyword>
<comment type="catalytic activity">
    <reaction evidence="6">
        <text>a 2'-deoxyadenosine in DNA + S-adenosyl-L-methionine = an N(6)-methyl-2'-deoxyadenosine in DNA + S-adenosyl-L-homocysteine + H(+)</text>
        <dbReference type="Rhea" id="RHEA:15197"/>
        <dbReference type="Rhea" id="RHEA-COMP:12418"/>
        <dbReference type="Rhea" id="RHEA-COMP:12419"/>
        <dbReference type="ChEBI" id="CHEBI:15378"/>
        <dbReference type="ChEBI" id="CHEBI:57856"/>
        <dbReference type="ChEBI" id="CHEBI:59789"/>
        <dbReference type="ChEBI" id="CHEBI:90615"/>
        <dbReference type="ChEBI" id="CHEBI:90616"/>
        <dbReference type="EC" id="2.1.1.72"/>
    </reaction>
</comment>
<name>B0VF60_CLOAI</name>
<accession>B0VF60</accession>
<feature type="binding site" evidence="7">
    <location>
        <position position="7"/>
    </location>
    <ligand>
        <name>S-adenosyl-L-methionine</name>
        <dbReference type="ChEBI" id="CHEBI:59789"/>
    </ligand>
</feature>